<comment type="caution">
    <text evidence="12">The sequence shown here is derived from an EMBL/GenBank/DDBJ whole genome shotgun (WGS) entry which is preliminary data.</text>
</comment>
<dbReference type="SUPFAM" id="SSF75138">
    <property type="entry name" value="HprK N-terminal domain-like"/>
    <property type="match status" value="1"/>
</dbReference>
<dbReference type="GO" id="GO:0006109">
    <property type="term" value="P:regulation of carbohydrate metabolic process"/>
    <property type="evidence" value="ECO:0007669"/>
    <property type="project" value="InterPro"/>
</dbReference>
<dbReference type="Gene3D" id="3.40.1390.20">
    <property type="entry name" value="HprK N-terminal domain-like"/>
    <property type="match status" value="1"/>
</dbReference>
<keyword evidence="8" id="KW-0511">Multifunctional enzyme</keyword>
<dbReference type="NCBIfam" id="TIGR00679">
    <property type="entry name" value="hpr-ser"/>
    <property type="match status" value="1"/>
</dbReference>
<feature type="non-terminal residue" evidence="12">
    <location>
        <position position="232"/>
    </location>
</feature>
<evidence type="ECO:0000256" key="5">
    <source>
        <dbReference type="ARBA" id="ARBA00022741"/>
    </source>
</evidence>
<dbReference type="InterPro" id="IPR028979">
    <property type="entry name" value="Ser_kin/Pase_Hpr-like_N_sf"/>
</dbReference>
<dbReference type="Pfam" id="PF02603">
    <property type="entry name" value="Hpr_kinase_N"/>
    <property type="match status" value="1"/>
</dbReference>
<dbReference type="PANTHER" id="PTHR30305">
    <property type="entry name" value="PROTEIN YJDM-RELATED"/>
    <property type="match status" value="1"/>
</dbReference>
<keyword evidence="7" id="KW-0067">ATP-binding</keyword>
<evidence type="ECO:0000256" key="3">
    <source>
        <dbReference type="ARBA" id="ARBA00022527"/>
    </source>
</evidence>
<evidence type="ECO:0000256" key="8">
    <source>
        <dbReference type="ARBA" id="ARBA00023268"/>
    </source>
</evidence>
<evidence type="ECO:0000256" key="2">
    <source>
        <dbReference type="ARBA" id="ARBA00006883"/>
    </source>
</evidence>
<dbReference type="AlphaFoldDB" id="K1U6A3"/>
<dbReference type="GO" id="GO:0000155">
    <property type="term" value="F:phosphorelay sensor kinase activity"/>
    <property type="evidence" value="ECO:0007669"/>
    <property type="project" value="InterPro"/>
</dbReference>
<proteinExistence type="inferred from homology"/>
<evidence type="ECO:0000256" key="9">
    <source>
        <dbReference type="ARBA" id="ARBA00047657"/>
    </source>
</evidence>
<evidence type="ECO:0000259" key="10">
    <source>
        <dbReference type="Pfam" id="PF02603"/>
    </source>
</evidence>
<keyword evidence="4" id="KW-0808">Transferase</keyword>
<accession>K1U6A3</accession>
<evidence type="ECO:0000256" key="1">
    <source>
        <dbReference type="ARBA" id="ARBA00001120"/>
    </source>
</evidence>
<reference evidence="12" key="1">
    <citation type="journal article" date="2013" name="Environ. Microbiol.">
        <title>Microbiota from the distal guts of lean and obese adolescents exhibit partial functional redundancy besides clear differences in community structure.</title>
        <authorList>
            <person name="Ferrer M."/>
            <person name="Ruiz A."/>
            <person name="Lanza F."/>
            <person name="Haange S.B."/>
            <person name="Oberbach A."/>
            <person name="Till H."/>
            <person name="Bargiela R."/>
            <person name="Campoy C."/>
            <person name="Segura M.T."/>
            <person name="Richter M."/>
            <person name="von Bergen M."/>
            <person name="Seifert J."/>
            <person name="Suarez A."/>
        </authorList>
    </citation>
    <scope>NUCLEOTIDE SEQUENCE</scope>
</reference>
<feature type="domain" description="HPr(Ser) kinase/phosphorylase N-terminal" evidence="10">
    <location>
        <begin position="1"/>
        <end position="91"/>
    </location>
</feature>
<dbReference type="EMBL" id="AJWY01000737">
    <property type="protein sequence ID" value="EKC80767.1"/>
    <property type="molecule type" value="Genomic_DNA"/>
</dbReference>
<evidence type="ECO:0000313" key="12">
    <source>
        <dbReference type="EMBL" id="EKC80767.1"/>
    </source>
</evidence>
<comment type="catalytic activity">
    <reaction evidence="1">
        <text>[HPr protein]-L-serine + ATP = [HPr protein]-O-phospho-L-serine + ADP + H(+)</text>
        <dbReference type="Rhea" id="RHEA:46600"/>
        <dbReference type="Rhea" id="RHEA-COMP:11602"/>
        <dbReference type="Rhea" id="RHEA-COMP:11603"/>
        <dbReference type="ChEBI" id="CHEBI:15378"/>
        <dbReference type="ChEBI" id="CHEBI:29999"/>
        <dbReference type="ChEBI" id="CHEBI:30616"/>
        <dbReference type="ChEBI" id="CHEBI:83421"/>
        <dbReference type="ChEBI" id="CHEBI:456216"/>
    </reaction>
</comment>
<name>K1U6A3_9ZZZZ</name>
<keyword evidence="3" id="KW-0723">Serine/threonine-protein kinase</keyword>
<feature type="non-terminal residue" evidence="12">
    <location>
        <position position="1"/>
    </location>
</feature>
<dbReference type="InterPro" id="IPR003755">
    <property type="entry name" value="HPr(Ser)_kin/Pase"/>
</dbReference>
<gene>
    <name evidence="12" type="ORF">LEA_01040</name>
</gene>
<organism evidence="12">
    <name type="scientific">human gut metagenome</name>
    <dbReference type="NCBI Taxonomy" id="408170"/>
    <lineage>
        <taxon>unclassified sequences</taxon>
        <taxon>metagenomes</taxon>
        <taxon>organismal metagenomes</taxon>
    </lineage>
</organism>
<dbReference type="GO" id="GO:0004674">
    <property type="term" value="F:protein serine/threonine kinase activity"/>
    <property type="evidence" value="ECO:0007669"/>
    <property type="project" value="UniProtKB-KW"/>
</dbReference>
<comment type="catalytic activity">
    <reaction evidence="9">
        <text>[HPr protein]-O-phospho-L-serine + phosphate + H(+) = [HPr protein]-L-serine + diphosphate</text>
        <dbReference type="Rhea" id="RHEA:46604"/>
        <dbReference type="Rhea" id="RHEA-COMP:11602"/>
        <dbReference type="Rhea" id="RHEA-COMP:11603"/>
        <dbReference type="ChEBI" id="CHEBI:15378"/>
        <dbReference type="ChEBI" id="CHEBI:29999"/>
        <dbReference type="ChEBI" id="CHEBI:33019"/>
        <dbReference type="ChEBI" id="CHEBI:43474"/>
        <dbReference type="ChEBI" id="CHEBI:83421"/>
    </reaction>
</comment>
<sequence>GLELTGYLEFFDNKRIQVLGNTEFSYLGRYGPEAQKMVIDSIFSFGPPAVIICRDIEPSNAILESAKLHKVSIFSTPQSTSDLTASLVQYLNKELAPRITRHGVLVEVYGEGCLLTGDSGVGKSETAIELIKRGHRLVADDAVEIRRTAQTTLYGQSPENIRHFIELRGIGIINARKLFGMGAIKLQEKIDMVINLEQWDSAKVYDRMGLDNEYMKILGVEVPTLTIPVKPG</sequence>
<evidence type="ECO:0000256" key="6">
    <source>
        <dbReference type="ARBA" id="ARBA00022777"/>
    </source>
</evidence>
<comment type="similarity">
    <text evidence="2">Belongs to the HPrK/P family.</text>
</comment>
<keyword evidence="5" id="KW-0547">Nucleotide-binding</keyword>
<dbReference type="InterPro" id="IPR011104">
    <property type="entry name" value="Hpr_kin/Pase_C"/>
</dbReference>
<dbReference type="PANTHER" id="PTHR30305:SF1">
    <property type="entry name" value="HPR KINASE_PHOSPHORYLASE"/>
    <property type="match status" value="1"/>
</dbReference>
<dbReference type="InterPro" id="IPR027417">
    <property type="entry name" value="P-loop_NTPase"/>
</dbReference>
<dbReference type="CDD" id="cd01918">
    <property type="entry name" value="HprK_C"/>
    <property type="match status" value="1"/>
</dbReference>
<evidence type="ECO:0000259" key="11">
    <source>
        <dbReference type="Pfam" id="PF07475"/>
    </source>
</evidence>
<dbReference type="InterPro" id="IPR011126">
    <property type="entry name" value="Hpr_kin/Pase_Hpr_N"/>
</dbReference>
<evidence type="ECO:0000256" key="4">
    <source>
        <dbReference type="ARBA" id="ARBA00022679"/>
    </source>
</evidence>
<protein>
    <submittedName>
        <fullName evidence="12">Hpr(Ser) kinase/phosphatase</fullName>
    </submittedName>
</protein>
<dbReference type="SUPFAM" id="SSF53795">
    <property type="entry name" value="PEP carboxykinase-like"/>
    <property type="match status" value="1"/>
</dbReference>
<dbReference type="Pfam" id="PF07475">
    <property type="entry name" value="Hpr_kinase_C"/>
    <property type="match status" value="1"/>
</dbReference>
<dbReference type="GO" id="GO:0005524">
    <property type="term" value="F:ATP binding"/>
    <property type="evidence" value="ECO:0007669"/>
    <property type="project" value="UniProtKB-KW"/>
</dbReference>
<feature type="domain" description="HPr kinase/phosphorylase C-terminal" evidence="11">
    <location>
        <begin position="94"/>
        <end position="232"/>
    </location>
</feature>
<dbReference type="Gene3D" id="3.40.50.300">
    <property type="entry name" value="P-loop containing nucleotide triphosphate hydrolases"/>
    <property type="match status" value="1"/>
</dbReference>
<keyword evidence="6 12" id="KW-0418">Kinase</keyword>
<evidence type="ECO:0000256" key="7">
    <source>
        <dbReference type="ARBA" id="ARBA00022840"/>
    </source>
</evidence>